<dbReference type="InterPro" id="IPR049730">
    <property type="entry name" value="SNF2/RAD54-like_C"/>
</dbReference>
<evidence type="ECO:0000256" key="1">
    <source>
        <dbReference type="ARBA" id="ARBA00004123"/>
    </source>
</evidence>
<dbReference type="Pfam" id="PF00271">
    <property type="entry name" value="Helicase_C"/>
    <property type="match status" value="1"/>
</dbReference>
<dbReference type="SMART" id="SM00487">
    <property type="entry name" value="DEXDc"/>
    <property type="match status" value="1"/>
</dbReference>
<feature type="domain" description="Helicase ATP-binding" evidence="10">
    <location>
        <begin position="71"/>
        <end position="249"/>
    </location>
</feature>
<evidence type="ECO:0000256" key="2">
    <source>
        <dbReference type="ARBA" id="ARBA00007025"/>
    </source>
</evidence>
<dbReference type="CDD" id="cd18793">
    <property type="entry name" value="SF2_C_SNF"/>
    <property type="match status" value="1"/>
</dbReference>
<comment type="subcellular location">
    <subcellularLocation>
        <location evidence="1">Nucleus</location>
    </subcellularLocation>
</comment>
<dbReference type="InterPro" id="IPR000330">
    <property type="entry name" value="SNF2_N"/>
</dbReference>
<keyword evidence="13" id="KW-1185">Reference proteome</keyword>
<evidence type="ECO:0000256" key="5">
    <source>
        <dbReference type="ARBA" id="ARBA00022806"/>
    </source>
</evidence>
<dbReference type="Gene3D" id="3.40.50.10810">
    <property type="entry name" value="Tandem AAA-ATPase domain"/>
    <property type="match status" value="1"/>
</dbReference>
<evidence type="ECO:0000256" key="3">
    <source>
        <dbReference type="ARBA" id="ARBA00022741"/>
    </source>
</evidence>
<dbReference type="Pfam" id="PF00176">
    <property type="entry name" value="SNF2-rel_dom"/>
    <property type="match status" value="1"/>
</dbReference>
<gene>
    <name evidence="12" type="ORF">SO694_00078061</name>
</gene>
<keyword evidence="3" id="KW-0547">Nucleotide-binding</keyword>
<evidence type="ECO:0000259" key="10">
    <source>
        <dbReference type="PROSITE" id="PS51192"/>
    </source>
</evidence>
<evidence type="ECO:0000256" key="7">
    <source>
        <dbReference type="ARBA" id="ARBA00023125"/>
    </source>
</evidence>
<organism evidence="12 13">
    <name type="scientific">Aureococcus anophagefferens</name>
    <name type="common">Harmful bloom alga</name>
    <dbReference type="NCBI Taxonomy" id="44056"/>
    <lineage>
        <taxon>Eukaryota</taxon>
        <taxon>Sar</taxon>
        <taxon>Stramenopiles</taxon>
        <taxon>Ochrophyta</taxon>
        <taxon>Pelagophyceae</taxon>
        <taxon>Pelagomonadales</taxon>
        <taxon>Pelagomonadaceae</taxon>
        <taxon>Aureococcus</taxon>
    </lineage>
</organism>
<reference evidence="12 13" key="1">
    <citation type="submission" date="2024-03" db="EMBL/GenBank/DDBJ databases">
        <title>Aureococcus anophagefferens CCMP1851 and Kratosvirus quantuckense: Draft genome of a second virus-susceptible host strain in the model system.</title>
        <authorList>
            <person name="Chase E."/>
            <person name="Truchon A.R."/>
            <person name="Schepens W."/>
            <person name="Wilhelm S.W."/>
        </authorList>
    </citation>
    <scope>NUCLEOTIDE SEQUENCE [LARGE SCALE GENOMIC DNA]</scope>
    <source>
        <strain evidence="12 13">CCMP1851</strain>
    </source>
</reference>
<dbReference type="InterPro" id="IPR044574">
    <property type="entry name" value="ARIP4-like"/>
</dbReference>
<dbReference type="Gene3D" id="3.40.50.300">
    <property type="entry name" value="P-loop containing nucleotide triphosphate hydrolases"/>
    <property type="match status" value="1"/>
</dbReference>
<evidence type="ECO:0000259" key="11">
    <source>
        <dbReference type="PROSITE" id="PS51194"/>
    </source>
</evidence>
<dbReference type="InterPro" id="IPR027417">
    <property type="entry name" value="P-loop_NTPase"/>
</dbReference>
<keyword evidence="4" id="KW-0378">Hydrolase</keyword>
<dbReference type="PANTHER" id="PTHR45797">
    <property type="entry name" value="RAD54-LIKE"/>
    <property type="match status" value="1"/>
</dbReference>
<evidence type="ECO:0000256" key="6">
    <source>
        <dbReference type="ARBA" id="ARBA00022840"/>
    </source>
</evidence>
<dbReference type="InterPro" id="IPR038718">
    <property type="entry name" value="SNF2-like_sf"/>
</dbReference>
<keyword evidence="7" id="KW-0238">DNA-binding</keyword>
<protein>
    <submittedName>
        <fullName evidence="12">SNF2-like ATPase</fullName>
    </submittedName>
</protein>
<keyword evidence="6" id="KW-0067">ATP-binding</keyword>
<feature type="region of interest" description="Disordered" evidence="9">
    <location>
        <begin position="559"/>
        <end position="600"/>
    </location>
</feature>
<evidence type="ECO:0000313" key="12">
    <source>
        <dbReference type="EMBL" id="KAK7230655.1"/>
    </source>
</evidence>
<comment type="caution">
    <text evidence="12">The sequence shown here is derived from an EMBL/GenBank/DDBJ whole genome shotgun (WGS) entry which is preliminary data.</text>
</comment>
<dbReference type="PROSITE" id="PS51194">
    <property type="entry name" value="HELICASE_CTER"/>
    <property type="match status" value="1"/>
</dbReference>
<proteinExistence type="inferred from homology"/>
<feature type="compositionally biased region" description="Basic and acidic residues" evidence="9">
    <location>
        <begin position="428"/>
        <end position="447"/>
    </location>
</feature>
<evidence type="ECO:0000256" key="9">
    <source>
        <dbReference type="SAM" id="MobiDB-lite"/>
    </source>
</evidence>
<evidence type="ECO:0000313" key="13">
    <source>
        <dbReference type="Proteomes" id="UP001363151"/>
    </source>
</evidence>
<dbReference type="SMART" id="SM00490">
    <property type="entry name" value="HELICc"/>
    <property type="match status" value="1"/>
</dbReference>
<dbReference type="Proteomes" id="UP001363151">
    <property type="component" value="Unassembled WGS sequence"/>
</dbReference>
<dbReference type="CDD" id="cd18007">
    <property type="entry name" value="DEXHc_ATRX-like"/>
    <property type="match status" value="1"/>
</dbReference>
<dbReference type="PANTHER" id="PTHR45797:SF1">
    <property type="entry name" value="HELICASE ARIP4"/>
    <property type="match status" value="1"/>
</dbReference>
<dbReference type="SUPFAM" id="SSF52540">
    <property type="entry name" value="P-loop containing nucleoside triphosphate hydrolases"/>
    <property type="match status" value="2"/>
</dbReference>
<name>A0ABR1FGZ4_AURAN</name>
<feature type="region of interest" description="Disordered" evidence="9">
    <location>
        <begin position="388"/>
        <end position="450"/>
    </location>
</feature>
<evidence type="ECO:0000256" key="8">
    <source>
        <dbReference type="ARBA" id="ARBA00023242"/>
    </source>
</evidence>
<dbReference type="InterPro" id="IPR001650">
    <property type="entry name" value="Helicase_C-like"/>
</dbReference>
<feature type="domain" description="Helicase C-terminal" evidence="11">
    <location>
        <begin position="502"/>
        <end position="706"/>
    </location>
</feature>
<dbReference type="InterPro" id="IPR014001">
    <property type="entry name" value="Helicase_ATP-bd"/>
</dbReference>
<keyword evidence="8" id="KW-0539">Nucleus</keyword>
<keyword evidence="5" id="KW-0347">Helicase</keyword>
<dbReference type="PROSITE" id="PS51192">
    <property type="entry name" value="HELICASE_ATP_BIND_1"/>
    <property type="match status" value="1"/>
</dbReference>
<evidence type="ECO:0000256" key="4">
    <source>
        <dbReference type="ARBA" id="ARBA00022801"/>
    </source>
</evidence>
<sequence>MHQKCAGAGEEFFAAAVEEPARAGGAAPAGLALNPGASPDDARFLDGDLSRHLKPHQERGVRFMWERCVGPAEEGDARGCVLADHMGLGKTLQLICVLKSWLGGGPPRRTALVIAPAFVLSNWLGEIERWLPRDRALRPRTLPAAGGAGGAPSPAAAGQREGGALLVGYEMFRMLAGGAGARAEFVAALCDPGPGLLVLDEAHRLKEPRSQLYKAMGRIRTRRRVLASGYPVQNRLDEYWALVTFARPAALGSYDRFRAFFERPIVDYLEGAAGDAGADGDGNHDGATALRRAYVLQRELEDVVLRRGTDELGDDLPPRTDWVVECALSPVQRALYDAFEQSAGLFTAEADAGEVAAPRGELAAYHTALAIVNHPDIVHGALAEEERLFDDGGDDDGAADALAGGLGAAPPAKRARPEATGWRAPEVVAREASRAAAQKARDDARREKQAKKFRQQAFDDDADCGEWSGFGGSLRSWARPVFQDGDRAAYDTDVAAHSGKAAVALAVMAAAKRRRERVIVFTQTLGTLAVLERLIDASNAAADSGAKLRYARIDGATPAAQRAAGDAKKPPRRLRPAFAPGGRKRRPRPPERAVTPPPAGGRLAAAATGGVLLMSIKAGGEGINLTGANRVVLFDVCWNPCFDRQAMCRAHRFGQKRPVFVYRLVAPRGTMEAKVLRQQRRKELLVREVVERQAPSDARFALRPVFGPGAPEPPAGGGLCADPLLRDVVDALGADHVAAVHEDPLPTLGRGAAPAEPGAAALSAGDKAAAVDEYRAFCERASAPL</sequence>
<accession>A0ABR1FGZ4</accession>
<dbReference type="EMBL" id="JBBJCI010000426">
    <property type="protein sequence ID" value="KAK7230655.1"/>
    <property type="molecule type" value="Genomic_DNA"/>
</dbReference>
<comment type="similarity">
    <text evidence="2">Belongs to the SNF2/RAD54 helicase family.</text>
</comment>